<dbReference type="Gene3D" id="3.40.190.10">
    <property type="entry name" value="Periplasmic binding protein-like II"/>
    <property type="match status" value="3"/>
</dbReference>
<keyword evidence="15" id="KW-1015">Disulfide bond</keyword>
<keyword evidence="12" id="KW-0407">Ion channel</keyword>
<feature type="disulfide bond" evidence="15">
    <location>
        <begin position="331"/>
        <end position="389"/>
    </location>
</feature>
<keyword evidence="16" id="KW-0175">Coiled coil</keyword>
<dbReference type="InterPro" id="IPR001320">
    <property type="entry name" value="Iontro_rcpt_C"/>
</dbReference>
<evidence type="ECO:0000256" key="3">
    <source>
        <dbReference type="ARBA" id="ARBA00022448"/>
    </source>
</evidence>
<dbReference type="EMBL" id="KQ414617">
    <property type="protein sequence ID" value="KOC68267.1"/>
    <property type="molecule type" value="Genomic_DNA"/>
</dbReference>
<feature type="binding site" evidence="13">
    <location>
        <position position="80"/>
    </location>
    <ligand>
        <name>L-glutamate</name>
        <dbReference type="ChEBI" id="CHEBI:29985"/>
    </ligand>
</feature>
<feature type="coiled-coil region" evidence="16">
    <location>
        <begin position="216"/>
        <end position="243"/>
    </location>
</feature>
<keyword evidence="5 17" id="KW-0812">Transmembrane</keyword>
<evidence type="ECO:0000256" key="6">
    <source>
        <dbReference type="ARBA" id="ARBA00022989"/>
    </source>
</evidence>
<dbReference type="InterPro" id="IPR015683">
    <property type="entry name" value="Ionotropic_Glu_rcpt"/>
</dbReference>
<dbReference type="GO" id="GO:0038023">
    <property type="term" value="F:signaling receptor activity"/>
    <property type="evidence" value="ECO:0007669"/>
    <property type="project" value="InterPro"/>
</dbReference>
<evidence type="ECO:0000256" key="1">
    <source>
        <dbReference type="ARBA" id="ARBA00004651"/>
    </source>
</evidence>
<evidence type="ECO:0000256" key="7">
    <source>
        <dbReference type="ARBA" id="ARBA00023065"/>
    </source>
</evidence>
<sequence>MGEGSRPVYRVITGIYPPYVMYNDTAGAFFGYCIDLLNDIASFADFDYVIKFLNYRDPITGQWNIIDELTRNATDIAVGPIWITSYLSKVVDFTIPYGSSGFSIMMLREKRQAPYLRFLTILELEVWIGLAFAFLLTIFLLYILERYSPFSYRNNREKYRDEPDDRFCSLKECFWFAFTSITPQGGGDIPKNLSGKMVAATWWLFGFVIVAAYTANLAAYETLDRLERNVESLEDLRRQFQIQYSVVANSTAIWRNMTLDESVPESNRSGYVVWDYPLENKYMTMYYAMEGYGFVRSVEEAVKFVQKVNRAQEFAFIGEAITIKYLILTDCNFKQVGKQFGKKPFAFALRKDSMLKERIDDAITHLAVRGRLNVLAKKWWEENPLRMNCPPEKYLNMGFDLDNLAVVFLLILLGILLAILILCLEFCWYRYRVQRTVVNVQPFAGTRFTSPRTEGDE</sequence>
<feature type="domain" description="Ionotropic glutamate receptor C-terminal" evidence="18">
    <location>
        <begin position="8"/>
        <end position="382"/>
    </location>
</feature>
<feature type="transmembrane region" description="Helical" evidence="17">
    <location>
        <begin position="404"/>
        <end position="431"/>
    </location>
</feature>
<dbReference type="FunFam" id="1.10.287.70:FF:000143">
    <property type="entry name" value="Probable glutamate receptor"/>
    <property type="match status" value="1"/>
</dbReference>
<keyword evidence="6 17" id="KW-1133">Transmembrane helix</keyword>
<keyword evidence="20" id="KW-1185">Reference proteome</keyword>
<dbReference type="PANTHER" id="PTHR18966">
    <property type="entry name" value="IONOTROPIC GLUTAMATE RECEPTOR"/>
    <property type="match status" value="1"/>
</dbReference>
<keyword evidence="10" id="KW-0325">Glycoprotein</keyword>
<evidence type="ECO:0000259" key="18">
    <source>
        <dbReference type="SMART" id="SM00079"/>
    </source>
</evidence>
<keyword evidence="9 19" id="KW-0675">Receptor</keyword>
<feature type="transmembrane region" description="Helical" evidence="17">
    <location>
        <begin position="115"/>
        <end position="144"/>
    </location>
</feature>
<dbReference type="OrthoDB" id="5984008at2759"/>
<feature type="transmembrane region" description="Helical" evidence="17">
    <location>
        <begin position="200"/>
        <end position="219"/>
    </location>
</feature>
<evidence type="ECO:0000256" key="10">
    <source>
        <dbReference type="ARBA" id="ARBA00023180"/>
    </source>
</evidence>
<organism evidence="19 20">
    <name type="scientific">Habropoda laboriosa</name>
    <dbReference type="NCBI Taxonomy" id="597456"/>
    <lineage>
        <taxon>Eukaryota</taxon>
        <taxon>Metazoa</taxon>
        <taxon>Ecdysozoa</taxon>
        <taxon>Arthropoda</taxon>
        <taxon>Hexapoda</taxon>
        <taxon>Insecta</taxon>
        <taxon>Pterygota</taxon>
        <taxon>Neoptera</taxon>
        <taxon>Endopterygota</taxon>
        <taxon>Hymenoptera</taxon>
        <taxon>Apocrita</taxon>
        <taxon>Aculeata</taxon>
        <taxon>Apoidea</taxon>
        <taxon>Anthophila</taxon>
        <taxon>Apidae</taxon>
        <taxon>Habropoda</taxon>
    </lineage>
</organism>
<dbReference type="AlphaFoldDB" id="A0A0L7RBG3"/>
<evidence type="ECO:0000256" key="4">
    <source>
        <dbReference type="ARBA" id="ARBA00022475"/>
    </source>
</evidence>
<comment type="subcellular location">
    <subcellularLocation>
        <location evidence="1">Cell membrane</location>
        <topology evidence="1">Multi-pass membrane protein</topology>
    </subcellularLocation>
</comment>
<keyword evidence="11" id="KW-1071">Ligand-gated ion channel</keyword>
<dbReference type="STRING" id="597456.A0A0L7RBG3"/>
<proteinExistence type="inferred from homology"/>
<evidence type="ECO:0000256" key="5">
    <source>
        <dbReference type="ARBA" id="ARBA00022692"/>
    </source>
</evidence>
<keyword evidence="7" id="KW-0406">Ion transport</keyword>
<protein>
    <submittedName>
        <fullName evidence="19">Glutamate receptor 4</fullName>
    </submittedName>
</protein>
<feature type="binding site" evidence="13">
    <location>
        <position position="319"/>
    </location>
    <ligand>
        <name>L-glutamate</name>
        <dbReference type="ChEBI" id="CHEBI:29985"/>
    </ligand>
</feature>
<keyword evidence="8 17" id="KW-0472">Membrane</keyword>
<reference evidence="19 20" key="1">
    <citation type="submission" date="2015-07" db="EMBL/GenBank/DDBJ databases">
        <title>The genome of Habropoda laboriosa.</title>
        <authorList>
            <person name="Pan H."/>
            <person name="Kapheim K."/>
        </authorList>
    </citation>
    <scope>NUCLEOTIDE SEQUENCE [LARGE SCALE GENOMIC DNA]</scope>
    <source>
        <strain evidence="19">0110345459</strain>
    </source>
</reference>
<dbReference type="InterPro" id="IPR001508">
    <property type="entry name" value="Iono_Glu_rcpt_met"/>
</dbReference>
<comment type="similarity">
    <text evidence="2">Belongs to the glutamate-gated ion channel (TC 1.A.10.1) family.</text>
</comment>
<evidence type="ECO:0000256" key="12">
    <source>
        <dbReference type="ARBA" id="ARBA00023303"/>
    </source>
</evidence>
<evidence type="ECO:0000256" key="13">
    <source>
        <dbReference type="PIRSR" id="PIRSR601508-1"/>
    </source>
</evidence>
<gene>
    <name evidence="19" type="ORF">WH47_03425</name>
</gene>
<dbReference type="Pfam" id="PF00060">
    <property type="entry name" value="Lig_chan"/>
    <property type="match status" value="1"/>
</dbReference>
<keyword evidence="4" id="KW-1003">Cell membrane</keyword>
<dbReference type="GO" id="GO:0005886">
    <property type="term" value="C:plasma membrane"/>
    <property type="evidence" value="ECO:0007669"/>
    <property type="project" value="UniProtKB-SubCell"/>
</dbReference>
<dbReference type="PRINTS" id="PR00177">
    <property type="entry name" value="NMDARECEPTOR"/>
</dbReference>
<evidence type="ECO:0000256" key="16">
    <source>
        <dbReference type="SAM" id="Coils"/>
    </source>
</evidence>
<dbReference type="Pfam" id="PF10613">
    <property type="entry name" value="Lig_chan-Glu_bd"/>
    <property type="match status" value="1"/>
</dbReference>
<keyword evidence="3" id="KW-0813">Transport</keyword>
<accession>A0A0L7RBG3</accession>
<evidence type="ECO:0000256" key="17">
    <source>
        <dbReference type="SAM" id="Phobius"/>
    </source>
</evidence>
<evidence type="ECO:0000313" key="20">
    <source>
        <dbReference type="Proteomes" id="UP000053825"/>
    </source>
</evidence>
<evidence type="ECO:0000256" key="9">
    <source>
        <dbReference type="ARBA" id="ARBA00023170"/>
    </source>
</evidence>
<dbReference type="InterPro" id="IPR019594">
    <property type="entry name" value="Glu/Gly-bd"/>
</dbReference>
<evidence type="ECO:0000256" key="15">
    <source>
        <dbReference type="PIRSR" id="PIRSR601508-3"/>
    </source>
</evidence>
<evidence type="ECO:0000256" key="8">
    <source>
        <dbReference type="ARBA" id="ARBA00023136"/>
    </source>
</evidence>
<dbReference type="GO" id="GO:0015276">
    <property type="term" value="F:ligand-gated monoatomic ion channel activity"/>
    <property type="evidence" value="ECO:0007669"/>
    <property type="project" value="InterPro"/>
</dbReference>
<name>A0A0L7RBG3_9HYME</name>
<evidence type="ECO:0000256" key="2">
    <source>
        <dbReference type="ARBA" id="ARBA00008685"/>
    </source>
</evidence>
<evidence type="ECO:0000256" key="11">
    <source>
        <dbReference type="ARBA" id="ARBA00023286"/>
    </source>
</evidence>
<dbReference type="SUPFAM" id="SSF81324">
    <property type="entry name" value="Voltage-gated potassium channels"/>
    <property type="match status" value="1"/>
</dbReference>
<dbReference type="SMART" id="SM00079">
    <property type="entry name" value="PBPe"/>
    <property type="match status" value="1"/>
</dbReference>
<dbReference type="SUPFAM" id="SSF53850">
    <property type="entry name" value="Periplasmic binding protein-like II"/>
    <property type="match status" value="1"/>
</dbReference>
<evidence type="ECO:0000313" key="19">
    <source>
        <dbReference type="EMBL" id="KOC68267.1"/>
    </source>
</evidence>
<dbReference type="Gene3D" id="1.10.287.70">
    <property type="match status" value="1"/>
</dbReference>
<feature type="site" description="Interaction with the cone snail toxin Con-ikot-ikot" evidence="14">
    <location>
        <position position="255"/>
    </location>
</feature>
<dbReference type="Proteomes" id="UP000053825">
    <property type="component" value="Unassembled WGS sequence"/>
</dbReference>
<feature type="site" description="Crucial to convey clamshell closure to channel opening" evidence="14">
    <location>
        <position position="230"/>
    </location>
</feature>
<evidence type="ECO:0000256" key="14">
    <source>
        <dbReference type="PIRSR" id="PIRSR601508-2"/>
    </source>
</evidence>